<proteinExistence type="predicted"/>
<dbReference type="Pfam" id="PF09861">
    <property type="entry name" value="Lar_N"/>
    <property type="match status" value="1"/>
</dbReference>
<reference evidence="3 4" key="1">
    <citation type="submission" date="2020-08" db="EMBL/GenBank/DDBJ databases">
        <authorList>
            <person name="Liu C."/>
            <person name="Sun Q."/>
        </authorList>
    </citation>
    <scope>NUCLEOTIDE SEQUENCE [LARGE SCALE GENOMIC DNA]</scope>
    <source>
        <strain evidence="3 4">NSJ-18</strain>
    </source>
</reference>
<accession>A0ABR7JM87</accession>
<dbReference type="InterPro" id="IPR018657">
    <property type="entry name" value="LarA-like_N"/>
</dbReference>
<dbReference type="InterPro" id="IPR047926">
    <property type="entry name" value="Ni_dep_LarA"/>
</dbReference>
<evidence type="ECO:0000313" key="3">
    <source>
        <dbReference type="EMBL" id="MBC5996032.1"/>
    </source>
</evidence>
<dbReference type="PANTHER" id="PTHR33171">
    <property type="entry name" value="LAR_N DOMAIN-CONTAINING PROTEIN"/>
    <property type="match status" value="1"/>
</dbReference>
<dbReference type="NCBIfam" id="NF033504">
    <property type="entry name" value="Ni_dep_LarA"/>
    <property type="match status" value="1"/>
</dbReference>
<comment type="caution">
    <text evidence="3">The sequence shown here is derived from an EMBL/GenBank/DDBJ whole genome shotgun (WGS) entry which is preliminary data.</text>
</comment>
<organism evidence="3 4">
    <name type="scientific">Romboutsia faecis</name>
    <dbReference type="NCBI Taxonomy" id="2764597"/>
    <lineage>
        <taxon>Bacteria</taxon>
        <taxon>Bacillati</taxon>
        <taxon>Bacillota</taxon>
        <taxon>Clostridia</taxon>
        <taxon>Peptostreptococcales</taxon>
        <taxon>Peptostreptococcaceae</taxon>
        <taxon>Romboutsia</taxon>
    </lineage>
</organism>
<dbReference type="InterPro" id="IPR048520">
    <property type="entry name" value="LarA_C"/>
</dbReference>
<dbReference type="EMBL" id="JACRWE010000002">
    <property type="protein sequence ID" value="MBC5996032.1"/>
    <property type="molecule type" value="Genomic_DNA"/>
</dbReference>
<dbReference type="Proteomes" id="UP000609849">
    <property type="component" value="Unassembled WGS sequence"/>
</dbReference>
<evidence type="ECO:0000313" key="4">
    <source>
        <dbReference type="Proteomes" id="UP000609849"/>
    </source>
</evidence>
<dbReference type="InterPro" id="IPR043166">
    <property type="entry name" value="LarA-like_C"/>
</dbReference>
<dbReference type="Gene3D" id="3.40.50.11440">
    <property type="match status" value="1"/>
</dbReference>
<feature type="domain" description="LarA-like N-terminal" evidence="1">
    <location>
        <begin position="8"/>
        <end position="213"/>
    </location>
</feature>
<gene>
    <name evidence="3" type="primary">larA</name>
    <name evidence="3" type="ORF">H8923_04605</name>
</gene>
<feature type="domain" description="Lactate racemase C-terminal" evidence="2">
    <location>
        <begin position="273"/>
        <end position="423"/>
    </location>
</feature>
<sequence length="440" mass="48300">MPILKVPYSKMGMELNIPDENLLAVLESKANNYVVNKSQEQIVEESMDNPIGSIKLEELAKNKKSVVIITSDHTRPVPSRVTMPIILRRLREGNPDIDIKIIVATGFHRPSTREELIYKMGEEIVNNEKIIMHISTDDAAMVKAGVLPSGGDFYLNKVAFEADLLIAEGFIEPHFFAGFSGGRKSILPGIASAKTIMYNHCSEFIDSENARTGILDNNPIHEDMVYAAKAAKLAFIVNVVIDKDKNVIASFAGDVDKAHKTGCKFVTELSKIDAQMADIVISTNGGYPLDQNIYQSVKGMTAAEATCKDGGVIIMISACNDGHGGQSFYNNVVKASSPSEILKNVRSVEKSETVPDQWEFQILARILERFTVIMVTDQCSPKMIRNMHMKHAKTFEEALNLAFDIKGKDAKIAVIPDGVSVIVKENTSTDSDSMVSVTAE</sequence>
<dbReference type="Gene3D" id="3.90.226.30">
    <property type="match status" value="1"/>
</dbReference>
<dbReference type="Pfam" id="PF21113">
    <property type="entry name" value="LarA_C"/>
    <property type="match status" value="1"/>
</dbReference>
<dbReference type="RefSeq" id="WP_153924076.1">
    <property type="nucleotide sequence ID" value="NZ_JACRWE010000002.1"/>
</dbReference>
<dbReference type="InterPro" id="IPR048068">
    <property type="entry name" value="LarA-like"/>
</dbReference>
<dbReference type="PANTHER" id="PTHR33171:SF17">
    <property type="entry name" value="LARA-LIKE N-TERMINAL DOMAIN-CONTAINING PROTEIN"/>
    <property type="match status" value="1"/>
</dbReference>
<evidence type="ECO:0000259" key="2">
    <source>
        <dbReference type="Pfam" id="PF21113"/>
    </source>
</evidence>
<protein>
    <submittedName>
        <fullName evidence="3">Nickel-dependent lactate racemase</fullName>
    </submittedName>
</protein>
<keyword evidence="4" id="KW-1185">Reference proteome</keyword>
<evidence type="ECO:0000259" key="1">
    <source>
        <dbReference type="Pfam" id="PF09861"/>
    </source>
</evidence>
<name>A0ABR7JM87_9FIRM</name>